<name>A0AB34KK20_9PEZI</name>
<dbReference type="PANTHER" id="PTHR43591">
    <property type="entry name" value="METHYLTRANSFERASE"/>
    <property type="match status" value="1"/>
</dbReference>
<dbReference type="EMBL" id="JAAQHG020000026">
    <property type="protein sequence ID" value="KAL1584432.1"/>
    <property type="molecule type" value="Genomic_DNA"/>
</dbReference>
<feature type="compositionally biased region" description="Low complexity" evidence="1">
    <location>
        <begin position="8"/>
        <end position="24"/>
    </location>
</feature>
<dbReference type="AlphaFoldDB" id="A0AB34KK20"/>
<dbReference type="GO" id="GO:0008168">
    <property type="term" value="F:methyltransferase activity"/>
    <property type="evidence" value="ECO:0007669"/>
    <property type="project" value="TreeGrafter"/>
</dbReference>
<accession>A0AB34KK20</accession>
<evidence type="ECO:0000256" key="1">
    <source>
        <dbReference type="SAM" id="MobiDB-lite"/>
    </source>
</evidence>
<dbReference type="GeneID" id="96007805"/>
<dbReference type="Gene3D" id="3.40.50.150">
    <property type="entry name" value="Vaccinia Virus protein VP39"/>
    <property type="match status" value="1"/>
</dbReference>
<dbReference type="Proteomes" id="UP000803884">
    <property type="component" value="Unassembled WGS sequence"/>
</dbReference>
<dbReference type="Pfam" id="PF13489">
    <property type="entry name" value="Methyltransf_23"/>
    <property type="match status" value="1"/>
</dbReference>
<dbReference type="SUPFAM" id="SSF53335">
    <property type="entry name" value="S-adenosyl-L-methionine-dependent methyltransferases"/>
    <property type="match status" value="1"/>
</dbReference>
<dbReference type="PANTHER" id="PTHR43591:SF24">
    <property type="entry name" value="2-METHOXY-6-POLYPRENYL-1,4-BENZOQUINOL METHYLASE, MITOCHONDRIAL"/>
    <property type="match status" value="1"/>
</dbReference>
<keyword evidence="3" id="KW-1185">Reference proteome</keyword>
<proteinExistence type="predicted"/>
<evidence type="ECO:0000313" key="2">
    <source>
        <dbReference type="EMBL" id="KAL1584432.1"/>
    </source>
</evidence>
<sequence>MLSDDAAEAVVEAPRPAEEGLFGDFEVDEGDGDGERDSSYGGEVESITTSISDSAIDYKFEHGRRYHAFQDGKYHLPNDDEEIVRLELQHLIWRQCLSNRLHLCPTPNPLRTVLDIGCGTGAWAIDFAEVHPATRVIGVDLSPIQPTAVPPNVEFLVDDITAPWIFDQPFDYIHSRAITIGVRDWGALVAEVWRNLAPGGWVEFQEYHAPFVSDDGTIARCAAFERWNGLLLEAAGKAGVRLDAIVGVPGVLAERGFVNVGRAATKWPVGPWAKGQREKRLGEMVLDDVAGGLEGFSMRMFTKVLGWSREEVMELLEQVSLDMRSGKMHAYLPIDFLWAQKPLDATEE</sequence>
<evidence type="ECO:0008006" key="4">
    <source>
        <dbReference type="Google" id="ProtNLM"/>
    </source>
</evidence>
<protein>
    <recommendedName>
        <fullName evidence="4">S-adenosyl-L-methionine-dependent methyltransferase</fullName>
    </recommendedName>
</protein>
<dbReference type="CDD" id="cd02440">
    <property type="entry name" value="AdoMet_MTases"/>
    <property type="match status" value="1"/>
</dbReference>
<evidence type="ECO:0000313" key="3">
    <source>
        <dbReference type="Proteomes" id="UP000803884"/>
    </source>
</evidence>
<feature type="region of interest" description="Disordered" evidence="1">
    <location>
        <begin position="1"/>
        <end position="42"/>
    </location>
</feature>
<dbReference type="RefSeq" id="XP_069227538.1">
    <property type="nucleotide sequence ID" value="XM_069374967.1"/>
</dbReference>
<reference evidence="2 3" key="1">
    <citation type="journal article" date="2020" name="Microbiol. Resour. Announc.">
        <title>Draft Genome Sequence of a Cladosporium Species Isolated from the Mesophotic Ascidian Didemnum maculosum.</title>
        <authorList>
            <person name="Gioti A."/>
            <person name="Siaperas R."/>
            <person name="Nikolaivits E."/>
            <person name="Le Goff G."/>
            <person name="Ouazzani J."/>
            <person name="Kotoulas G."/>
            <person name="Topakas E."/>
        </authorList>
    </citation>
    <scope>NUCLEOTIDE SEQUENCE [LARGE SCALE GENOMIC DNA]</scope>
    <source>
        <strain evidence="2 3">TM138-S3</strain>
    </source>
</reference>
<comment type="caution">
    <text evidence="2">The sequence shown here is derived from an EMBL/GenBank/DDBJ whole genome shotgun (WGS) entry which is preliminary data.</text>
</comment>
<gene>
    <name evidence="2" type="ORF">WHR41_06362</name>
</gene>
<organism evidence="2 3">
    <name type="scientific">Cladosporium halotolerans</name>
    <dbReference type="NCBI Taxonomy" id="1052096"/>
    <lineage>
        <taxon>Eukaryota</taxon>
        <taxon>Fungi</taxon>
        <taxon>Dikarya</taxon>
        <taxon>Ascomycota</taxon>
        <taxon>Pezizomycotina</taxon>
        <taxon>Dothideomycetes</taxon>
        <taxon>Dothideomycetidae</taxon>
        <taxon>Cladosporiales</taxon>
        <taxon>Cladosporiaceae</taxon>
        <taxon>Cladosporium</taxon>
    </lineage>
</organism>
<dbReference type="InterPro" id="IPR029063">
    <property type="entry name" value="SAM-dependent_MTases_sf"/>
</dbReference>